<evidence type="ECO:0000256" key="1">
    <source>
        <dbReference type="SAM" id="MobiDB-lite"/>
    </source>
</evidence>
<keyword evidence="4" id="KW-1185">Reference proteome</keyword>
<accession>A0A8H7W522</accession>
<evidence type="ECO:0000256" key="2">
    <source>
        <dbReference type="SAM" id="SignalP"/>
    </source>
</evidence>
<feature type="signal peptide" evidence="2">
    <location>
        <begin position="1"/>
        <end position="31"/>
    </location>
</feature>
<feature type="chain" id="PRO_5034932143" evidence="2">
    <location>
        <begin position="32"/>
        <end position="69"/>
    </location>
</feature>
<evidence type="ECO:0000313" key="4">
    <source>
        <dbReference type="Proteomes" id="UP000664132"/>
    </source>
</evidence>
<sequence>MAIWSTRSGMSQAAKSALLLACLNLLSSTSAEDADPVMSGSPSADLRQDAFAKPDAAQALNLGDPASVS</sequence>
<protein>
    <submittedName>
        <fullName evidence="3">Uncharacterized protein</fullName>
    </submittedName>
</protein>
<proteinExistence type="predicted"/>
<dbReference type="AlphaFoldDB" id="A0A8H7W522"/>
<organism evidence="3 4">
    <name type="scientific">Cadophora malorum</name>
    <dbReference type="NCBI Taxonomy" id="108018"/>
    <lineage>
        <taxon>Eukaryota</taxon>
        <taxon>Fungi</taxon>
        <taxon>Dikarya</taxon>
        <taxon>Ascomycota</taxon>
        <taxon>Pezizomycotina</taxon>
        <taxon>Leotiomycetes</taxon>
        <taxon>Helotiales</taxon>
        <taxon>Ploettnerulaceae</taxon>
        <taxon>Cadophora</taxon>
    </lineage>
</organism>
<dbReference type="EMBL" id="JAFJYH010000143">
    <property type="protein sequence ID" value="KAG4417881.1"/>
    <property type="molecule type" value="Genomic_DNA"/>
</dbReference>
<keyword evidence="2" id="KW-0732">Signal</keyword>
<evidence type="ECO:0000313" key="3">
    <source>
        <dbReference type="EMBL" id="KAG4417881.1"/>
    </source>
</evidence>
<name>A0A8H7W522_9HELO</name>
<reference evidence="3" key="1">
    <citation type="submission" date="2021-02" db="EMBL/GenBank/DDBJ databases">
        <title>Genome sequence Cadophora malorum strain M34.</title>
        <authorList>
            <person name="Stefanovic E."/>
            <person name="Vu D."/>
            <person name="Scully C."/>
            <person name="Dijksterhuis J."/>
            <person name="Roader J."/>
            <person name="Houbraken J."/>
        </authorList>
    </citation>
    <scope>NUCLEOTIDE SEQUENCE</scope>
    <source>
        <strain evidence="3">M34</strain>
    </source>
</reference>
<gene>
    <name evidence="3" type="ORF">IFR04_009018</name>
</gene>
<comment type="caution">
    <text evidence="3">The sequence shown here is derived from an EMBL/GenBank/DDBJ whole genome shotgun (WGS) entry which is preliminary data.</text>
</comment>
<feature type="region of interest" description="Disordered" evidence="1">
    <location>
        <begin position="31"/>
        <end position="50"/>
    </location>
</feature>
<dbReference type="Proteomes" id="UP000664132">
    <property type="component" value="Unassembled WGS sequence"/>
</dbReference>